<reference evidence="2" key="1">
    <citation type="submission" date="2023-07" db="EMBL/GenBank/DDBJ databases">
        <title>30 novel species of actinomycetes from the DSMZ collection.</title>
        <authorList>
            <person name="Nouioui I."/>
        </authorList>
    </citation>
    <scope>NUCLEOTIDE SEQUENCE [LARGE SCALE GENOMIC DNA]</scope>
    <source>
        <strain evidence="2">DSM 41921</strain>
    </source>
</reference>
<accession>A0ABU2P6V5</accession>
<gene>
    <name evidence="1" type="ORF">RM641_10610</name>
</gene>
<protein>
    <recommendedName>
        <fullName evidence="3">DUF222 domain-containing protein</fullName>
    </recommendedName>
</protein>
<dbReference type="EMBL" id="JAVREU010000003">
    <property type="protein sequence ID" value="MDT0387878.1"/>
    <property type="molecule type" value="Genomic_DNA"/>
</dbReference>
<keyword evidence="2" id="KW-1185">Reference proteome</keyword>
<sequence>MSEPIRDVETAVRERGAMPVPVGTAALTAEQRAAIAELLGDARPATAGLVEQLAESVRDRLAHDHSTQREDWFCLNLTSFMGERMGPVLRRLLDVEARVDELAAKAKRGAAHSKHLATCLVARTEDLIAAEADGITRRIAPTQALREDDTDGEPTLTVYRASWDTLPLGHYTTAQAAREHCEKRALRDLPSISLDWIEDEEAGVAELVGSIGEEERSLGYVVTAVDVASEYDEEADE</sequence>
<evidence type="ECO:0000313" key="2">
    <source>
        <dbReference type="Proteomes" id="UP001183586"/>
    </source>
</evidence>
<dbReference type="Proteomes" id="UP001183586">
    <property type="component" value="Unassembled WGS sequence"/>
</dbReference>
<dbReference type="RefSeq" id="WP_311680846.1">
    <property type="nucleotide sequence ID" value="NZ_JAVREU010000003.1"/>
</dbReference>
<evidence type="ECO:0000313" key="1">
    <source>
        <dbReference type="EMBL" id="MDT0387878.1"/>
    </source>
</evidence>
<name>A0ABU2P6V5_9ACTN</name>
<organism evidence="1 2">
    <name type="scientific">Streptomyces dubilierae</name>
    <dbReference type="NCBI Taxonomy" id="3075533"/>
    <lineage>
        <taxon>Bacteria</taxon>
        <taxon>Bacillati</taxon>
        <taxon>Actinomycetota</taxon>
        <taxon>Actinomycetes</taxon>
        <taxon>Kitasatosporales</taxon>
        <taxon>Streptomycetaceae</taxon>
        <taxon>Streptomyces</taxon>
    </lineage>
</organism>
<proteinExistence type="predicted"/>
<evidence type="ECO:0008006" key="3">
    <source>
        <dbReference type="Google" id="ProtNLM"/>
    </source>
</evidence>
<comment type="caution">
    <text evidence="1">The sequence shown here is derived from an EMBL/GenBank/DDBJ whole genome shotgun (WGS) entry which is preliminary data.</text>
</comment>